<evidence type="ECO:0000313" key="1">
    <source>
        <dbReference type="EMBL" id="CAA2995432.1"/>
    </source>
</evidence>
<evidence type="ECO:0000313" key="2">
    <source>
        <dbReference type="Proteomes" id="UP000594638"/>
    </source>
</evidence>
<sequence>MKLVVNNPREESLSRQSLRCSINLPNYRLLKQQIVFEHLINNIVRGKCGSLSPRQWARSLTLEEGNVGGLNRVGNCSFSFQKVRRMAISILQKQKNCKR</sequence>
<gene>
    <name evidence="1" type="ORF">OLEA9_A118643</name>
</gene>
<dbReference type="EMBL" id="CACTIH010005500">
    <property type="protein sequence ID" value="CAA2995432.1"/>
    <property type="molecule type" value="Genomic_DNA"/>
</dbReference>
<dbReference type="Proteomes" id="UP000594638">
    <property type="component" value="Unassembled WGS sequence"/>
</dbReference>
<keyword evidence="2" id="KW-1185">Reference proteome</keyword>
<proteinExistence type="predicted"/>
<protein>
    <submittedName>
        <fullName evidence="1">Uncharacterized protein</fullName>
    </submittedName>
</protein>
<comment type="caution">
    <text evidence="1">The sequence shown here is derived from an EMBL/GenBank/DDBJ whole genome shotgun (WGS) entry which is preliminary data.</text>
</comment>
<dbReference type="Gramene" id="OE9A118643T1">
    <property type="protein sequence ID" value="OE9A118643C1"/>
    <property type="gene ID" value="OE9A118643"/>
</dbReference>
<reference evidence="1 2" key="1">
    <citation type="submission" date="2019-12" db="EMBL/GenBank/DDBJ databases">
        <authorList>
            <person name="Alioto T."/>
            <person name="Alioto T."/>
            <person name="Gomez Garrido J."/>
        </authorList>
    </citation>
    <scope>NUCLEOTIDE SEQUENCE [LARGE SCALE GENOMIC DNA]</scope>
</reference>
<organism evidence="1 2">
    <name type="scientific">Olea europaea subsp. europaea</name>
    <dbReference type="NCBI Taxonomy" id="158383"/>
    <lineage>
        <taxon>Eukaryota</taxon>
        <taxon>Viridiplantae</taxon>
        <taxon>Streptophyta</taxon>
        <taxon>Embryophyta</taxon>
        <taxon>Tracheophyta</taxon>
        <taxon>Spermatophyta</taxon>
        <taxon>Magnoliopsida</taxon>
        <taxon>eudicotyledons</taxon>
        <taxon>Gunneridae</taxon>
        <taxon>Pentapetalae</taxon>
        <taxon>asterids</taxon>
        <taxon>lamiids</taxon>
        <taxon>Lamiales</taxon>
        <taxon>Oleaceae</taxon>
        <taxon>Oleeae</taxon>
        <taxon>Olea</taxon>
    </lineage>
</organism>
<dbReference type="AlphaFoldDB" id="A0A8S0SV01"/>
<name>A0A8S0SV01_OLEEU</name>
<accession>A0A8S0SV01</accession>